<evidence type="ECO:0000313" key="3">
    <source>
        <dbReference type="EMBL" id="AFJ47117.1"/>
    </source>
</evidence>
<organism evidence="3 4">
    <name type="scientific">Shimwellia blattae (strain ATCC 29907 / DSM 4481 / JCM 1650 / NBRC 105725 / CDC 9005-74)</name>
    <name type="common">Escherichia blattae</name>
    <dbReference type="NCBI Taxonomy" id="630626"/>
    <lineage>
        <taxon>Bacteria</taxon>
        <taxon>Pseudomonadati</taxon>
        <taxon>Pseudomonadota</taxon>
        <taxon>Gammaproteobacteria</taxon>
        <taxon>Enterobacterales</taxon>
        <taxon>Enterobacteriaceae</taxon>
        <taxon>Shimwellia</taxon>
    </lineage>
</organism>
<accession>K6URC1</accession>
<protein>
    <submittedName>
        <fullName evidence="3">UDP-3-O-[3-hydroxymyristoyl] glucosamine N-acyltransferase</fullName>
    </submittedName>
</protein>
<dbReference type="STRING" id="630626.EBL_c20260"/>
<keyword evidence="4" id="KW-1185">Reference proteome</keyword>
<dbReference type="InterPro" id="IPR011004">
    <property type="entry name" value="Trimer_LpxA-like_sf"/>
</dbReference>
<dbReference type="GO" id="GO:0016779">
    <property type="term" value="F:nucleotidyltransferase activity"/>
    <property type="evidence" value="ECO:0007669"/>
    <property type="project" value="UniProtKB-ARBA"/>
</dbReference>
<evidence type="ECO:0000256" key="2">
    <source>
        <dbReference type="ARBA" id="ARBA00023315"/>
    </source>
</evidence>
<dbReference type="HOGENOM" id="CLU_063479_0_0_6"/>
<dbReference type="Pfam" id="PF18836">
    <property type="entry name" value="B_solenoid_ydck"/>
    <property type="match status" value="1"/>
</dbReference>
<dbReference type="InterPro" id="IPR050065">
    <property type="entry name" value="GlmU-like"/>
</dbReference>
<dbReference type="EMBL" id="CP001560">
    <property type="protein sequence ID" value="AFJ47117.1"/>
    <property type="molecule type" value="Genomic_DNA"/>
</dbReference>
<proteinExistence type="predicted"/>
<sequence>MNKYRLSEQIRPVELTLNGQHLRLRLRQIIACRDFADVRAGDSGGWVDSDTCLSQHGTSWIYDQNSLIFNGASIRDNARILGPCQIYNGAIVTDSCCIENSEIGDRAQISHQAGIHYSRVRGACQIRDNARVLNGSHIQAVAGLTASDCQQLRVADQATVSASRVVHQAQVCGHAIVNHGFIEHRARIFDHAIIDGNVRNNVWVCDSAQVYGRARIVAGNGEDEIPTLRYSTRVYDSALVIGNCVLCHHVQICGHATLNGGPLQLDNHVVVCGYARVTGNVFIEGDVQIGESACVEAFDGDSLHLQGSKIIAGEQHITRSSFPGVY</sequence>
<evidence type="ECO:0000313" key="4">
    <source>
        <dbReference type="Proteomes" id="UP000001955"/>
    </source>
</evidence>
<keyword evidence="1 3" id="KW-0808">Transferase</keyword>
<gene>
    <name evidence="3" type="primary">ydcK</name>
    <name evidence="3" type="ordered locus">EBL_c20260</name>
</gene>
<dbReference type="eggNOG" id="COG1208">
    <property type="taxonomic scope" value="Bacteria"/>
</dbReference>
<dbReference type="InterPro" id="IPR040831">
    <property type="entry name" value="B_solenoid_ydck_rpt"/>
</dbReference>
<dbReference type="RefSeq" id="WP_002440863.1">
    <property type="nucleotide sequence ID" value="NC_017910.1"/>
</dbReference>
<dbReference type="NCBIfam" id="NF040481">
    <property type="entry name" value="YdcK_fam"/>
    <property type="match status" value="1"/>
</dbReference>
<dbReference type="KEGG" id="ebt:EBL_c20260"/>
<reference evidence="3 4" key="1">
    <citation type="journal article" date="2012" name="J. Bacteriol.">
        <title>Complete genome sequence of the B12-producing Shimwellia blattae strain DSM 4481, isolated from a cockroach.</title>
        <authorList>
            <person name="Brzuszkiewicz E."/>
            <person name="Waschkowitz T."/>
            <person name="Wiezer A."/>
            <person name="Daniel R."/>
        </authorList>
    </citation>
    <scope>NUCLEOTIDE SEQUENCE [LARGE SCALE GENOMIC DNA]</scope>
    <source>
        <strain evidence="4">ATCC 29907 / DSM 4481 / JCM 1650 / NBRC 105725 / CDC 9005-74</strain>
    </source>
</reference>
<dbReference type="SUPFAM" id="SSF51161">
    <property type="entry name" value="Trimeric LpxA-like enzymes"/>
    <property type="match status" value="1"/>
</dbReference>
<dbReference type="PANTHER" id="PTHR43584:SF2">
    <property type="entry name" value="NUCLEOSIDE-DIPHOSPHATE-SUGAR PYROPHOSPHORYLASES"/>
    <property type="match status" value="1"/>
</dbReference>
<dbReference type="AlphaFoldDB" id="I2B9B3"/>
<name>I2B9B3_SHIBC</name>
<keyword evidence="2 3" id="KW-0012">Acyltransferase</keyword>
<dbReference type="GO" id="GO:0016746">
    <property type="term" value="F:acyltransferase activity"/>
    <property type="evidence" value="ECO:0007669"/>
    <property type="project" value="UniProtKB-KW"/>
</dbReference>
<dbReference type="PATRIC" id="fig|630626.3.peg.1970"/>
<dbReference type="PANTHER" id="PTHR43584">
    <property type="entry name" value="NUCLEOTIDYL TRANSFERASE"/>
    <property type="match status" value="1"/>
</dbReference>
<accession>I2B9B3</accession>
<evidence type="ECO:0000256" key="1">
    <source>
        <dbReference type="ARBA" id="ARBA00022679"/>
    </source>
</evidence>
<dbReference type="Gene3D" id="2.160.10.10">
    <property type="entry name" value="Hexapeptide repeat proteins"/>
    <property type="match status" value="2"/>
</dbReference>
<dbReference type="InterPro" id="IPR048014">
    <property type="entry name" value="YdcK-like"/>
</dbReference>
<dbReference type="OrthoDB" id="9806595at2"/>
<dbReference type="Proteomes" id="UP000001955">
    <property type="component" value="Chromosome"/>
</dbReference>